<keyword evidence="1" id="KW-0271">Exosome</keyword>
<dbReference type="SUPFAM" id="SSF54791">
    <property type="entry name" value="Eukaryotic type KH-domain (KH-domain type I)"/>
    <property type="match status" value="1"/>
</dbReference>
<dbReference type="AlphaFoldDB" id="A0A7D5XKS8"/>
<dbReference type="GO" id="GO:0004527">
    <property type="term" value="F:exonuclease activity"/>
    <property type="evidence" value="ECO:0007669"/>
    <property type="project" value="UniProtKB-KW"/>
</dbReference>
<gene>
    <name evidence="4" type="ORF">Sv326_0111</name>
</gene>
<dbReference type="CDD" id="cd22524">
    <property type="entry name" value="KH-I_Rrp4_prokar"/>
    <property type="match status" value="1"/>
</dbReference>
<dbReference type="InterPro" id="IPR036612">
    <property type="entry name" value="KH_dom_type_1_sf"/>
</dbReference>
<evidence type="ECO:0000256" key="1">
    <source>
        <dbReference type="ARBA" id="ARBA00022835"/>
    </source>
</evidence>
<dbReference type="PANTHER" id="PTHR21321">
    <property type="entry name" value="PNAS-3 RELATED"/>
    <property type="match status" value="1"/>
</dbReference>
<dbReference type="Pfam" id="PF15985">
    <property type="entry name" value="KH_6"/>
    <property type="match status" value="1"/>
</dbReference>
<dbReference type="GO" id="GO:0003723">
    <property type="term" value="F:RNA binding"/>
    <property type="evidence" value="ECO:0007669"/>
    <property type="project" value="UniProtKB-KW"/>
</dbReference>
<evidence type="ECO:0000259" key="3">
    <source>
        <dbReference type="PROSITE" id="PS50126"/>
    </source>
</evidence>
<dbReference type="GO" id="GO:0034475">
    <property type="term" value="P:U4 snRNA 3'-end processing"/>
    <property type="evidence" value="ECO:0007669"/>
    <property type="project" value="TreeGrafter"/>
</dbReference>
<dbReference type="GO" id="GO:0000178">
    <property type="term" value="C:exosome (RNase complex)"/>
    <property type="evidence" value="ECO:0007669"/>
    <property type="project" value="UniProtKB-KW"/>
</dbReference>
<dbReference type="KEGG" id="flt:Sv326_0111"/>
<dbReference type="InterPro" id="IPR054371">
    <property type="entry name" value="RRP4_N"/>
</dbReference>
<dbReference type="PROSITE" id="PS50126">
    <property type="entry name" value="S1"/>
    <property type="match status" value="1"/>
</dbReference>
<evidence type="ECO:0000313" key="4">
    <source>
        <dbReference type="EMBL" id="QLJ52286.1"/>
    </source>
</evidence>
<dbReference type="SUPFAM" id="SSF50249">
    <property type="entry name" value="Nucleic acid-binding proteins"/>
    <property type="match status" value="1"/>
</dbReference>
<feature type="domain" description="S1 motif" evidence="3">
    <location>
        <begin position="55"/>
        <end position="117"/>
    </location>
</feature>
<dbReference type="Gene3D" id="3.30.1370.10">
    <property type="entry name" value="K Homology domain, type 1"/>
    <property type="match status" value="1"/>
</dbReference>
<dbReference type="GO" id="GO:0071034">
    <property type="term" value="P:CUT catabolic process"/>
    <property type="evidence" value="ECO:0007669"/>
    <property type="project" value="TreeGrafter"/>
</dbReference>
<dbReference type="InterPro" id="IPR004088">
    <property type="entry name" value="KH_dom_type_1"/>
</dbReference>
<evidence type="ECO:0000313" key="5">
    <source>
        <dbReference type="Proteomes" id="UP000510821"/>
    </source>
</evidence>
<dbReference type="InterPro" id="IPR026699">
    <property type="entry name" value="Exosome_RNA_bind1/RRP40/RRP4"/>
</dbReference>
<dbReference type="GO" id="GO:0071051">
    <property type="term" value="P:poly(A)-dependent snoRNA 3'-end processing"/>
    <property type="evidence" value="ECO:0007669"/>
    <property type="project" value="TreeGrafter"/>
</dbReference>
<reference evidence="5" key="1">
    <citation type="submission" date="2020-07" db="EMBL/GenBank/DDBJ databases">
        <title>Metabolic diversity and evolutionary history of the archaeal phylum ###Micrarchaeota### uncovered from a freshwater lake metagenome.</title>
        <authorList>
            <person name="Kadnikov V.V."/>
            <person name="Savvichev A.S."/>
            <person name="Mardanov A.V."/>
            <person name="Beletsky A.V."/>
            <person name="Chupakov A.V."/>
            <person name="Kokryatskaya N.M."/>
            <person name="Pimenov N.V."/>
            <person name="Ravin N.V."/>
        </authorList>
    </citation>
    <scope>NUCLEOTIDE SEQUENCE [LARGE SCALE GENOMIC DNA]</scope>
</reference>
<name>A0A7D5XKS8_FERL1</name>
<dbReference type="InterPro" id="IPR003029">
    <property type="entry name" value="S1_domain"/>
</dbReference>
<accession>A0A7D5XKS8</accession>
<keyword evidence="4" id="KW-0378">Hydrolase</keyword>
<dbReference type="SUPFAM" id="SSF110324">
    <property type="entry name" value="Ribosomal L27 protein-like"/>
    <property type="match status" value="1"/>
</dbReference>
<dbReference type="EMBL" id="CP058998">
    <property type="protein sequence ID" value="QLJ52286.1"/>
    <property type="molecule type" value="Genomic_DNA"/>
</dbReference>
<dbReference type="Proteomes" id="UP000510821">
    <property type="component" value="Chromosome"/>
</dbReference>
<dbReference type="SMART" id="SM00316">
    <property type="entry name" value="S1"/>
    <property type="match status" value="1"/>
</dbReference>
<evidence type="ECO:0000256" key="2">
    <source>
        <dbReference type="ARBA" id="ARBA00022884"/>
    </source>
</evidence>
<keyword evidence="4" id="KW-0540">Nuclease</keyword>
<dbReference type="Gene3D" id="2.40.50.140">
    <property type="entry name" value="Nucleic acid-binding proteins"/>
    <property type="match status" value="1"/>
</dbReference>
<dbReference type="Gene3D" id="2.40.50.100">
    <property type="match status" value="1"/>
</dbReference>
<dbReference type="Pfam" id="PF22625">
    <property type="entry name" value="ECR1_N_2"/>
    <property type="match status" value="1"/>
</dbReference>
<dbReference type="GO" id="GO:0000467">
    <property type="term" value="P:exonucleolytic trimming to generate mature 3'-end of 5.8S rRNA from tricistronic rRNA transcript (SSU-rRNA, 5.8S rRNA, LSU-rRNA)"/>
    <property type="evidence" value="ECO:0007669"/>
    <property type="project" value="TreeGrafter"/>
</dbReference>
<dbReference type="PANTHER" id="PTHR21321:SF4">
    <property type="entry name" value="EXOSOME COMPLEX COMPONENT RRP4"/>
    <property type="match status" value="1"/>
</dbReference>
<keyword evidence="4" id="KW-0269">Exonuclease</keyword>
<sequence length="201" mass="22177">MTKIVVPGELLASTPQRVEFAFVEDGKTYSSVVGLFDEANLRLVPLEGTYMPTQYDIIVGVVDEVKFAGYNVDISSPYKGFISARDSRFEYELGDILSAKVREVDEVKNVNLEGTRKLDGGEIVEISPAKVPRVIGKKNSMLDMIRAATRTEILVGKNGRIWIKGGNTALAARTILKIEKEAHTTGLTERISTLLKEEISK</sequence>
<proteinExistence type="predicted"/>
<keyword evidence="2" id="KW-0694">RNA-binding</keyword>
<organism evidence="4 5">
    <name type="scientific">Fermentimicrarchaeum limneticum</name>
    <dbReference type="NCBI Taxonomy" id="2795018"/>
    <lineage>
        <taxon>Archaea</taxon>
        <taxon>Candidatus Micrarchaeota</taxon>
        <taxon>Candidatus Fermentimicrarchaeales</taxon>
        <taxon>Candidatus Fermentimicrarchaeaceae</taxon>
        <taxon>Candidatus Fermentimicrarchaeum</taxon>
    </lineage>
</organism>
<protein>
    <submittedName>
        <fullName evidence="4">Exosome complex exonuclease RRP4</fullName>
    </submittedName>
</protein>
<dbReference type="InterPro" id="IPR012340">
    <property type="entry name" value="NA-bd_OB-fold"/>
</dbReference>